<comment type="caution">
    <text evidence="2">The sequence shown here is derived from an EMBL/GenBank/DDBJ whole genome shotgun (WGS) entry which is preliminary data.</text>
</comment>
<dbReference type="EMBL" id="OFTH01000001">
    <property type="protein sequence ID" value="SOZ51614.1"/>
    <property type="molecule type" value="Genomic_DNA"/>
</dbReference>
<protein>
    <submittedName>
        <fullName evidence="2">Uncharacterized protein</fullName>
    </submittedName>
</protein>
<gene>
    <name evidence="2" type="ORF">CBM2613_A10050</name>
</gene>
<evidence type="ECO:0000256" key="1">
    <source>
        <dbReference type="SAM" id="MobiDB-lite"/>
    </source>
</evidence>
<name>A0A976ASZ3_9BURK</name>
<proteinExistence type="predicted"/>
<evidence type="ECO:0000313" key="2">
    <source>
        <dbReference type="EMBL" id="SOZ51614.1"/>
    </source>
</evidence>
<organism evidence="2 3">
    <name type="scientific">Cupriavidus taiwanensis</name>
    <dbReference type="NCBI Taxonomy" id="164546"/>
    <lineage>
        <taxon>Bacteria</taxon>
        <taxon>Pseudomonadati</taxon>
        <taxon>Pseudomonadota</taxon>
        <taxon>Betaproteobacteria</taxon>
        <taxon>Burkholderiales</taxon>
        <taxon>Burkholderiaceae</taxon>
        <taxon>Cupriavidus</taxon>
    </lineage>
</organism>
<feature type="compositionally biased region" description="Basic and acidic residues" evidence="1">
    <location>
        <begin position="47"/>
        <end position="63"/>
    </location>
</feature>
<dbReference type="Proteomes" id="UP000256952">
    <property type="component" value="Chromosome CBM2613_a"/>
</dbReference>
<sequence>MRCAPEQSDNTHLNVIRKPGWFSRDGLDPRSKAERIRYGTTDVIGAEGDHSFHSDERGREGGA</sequence>
<accession>A0A976ASZ3</accession>
<evidence type="ECO:0000313" key="3">
    <source>
        <dbReference type="Proteomes" id="UP000256952"/>
    </source>
</evidence>
<reference evidence="2 3" key="1">
    <citation type="submission" date="2018-01" db="EMBL/GenBank/DDBJ databases">
        <authorList>
            <person name="Clerissi C."/>
        </authorList>
    </citation>
    <scope>NUCLEOTIDE SEQUENCE [LARGE SCALE GENOMIC DNA]</scope>
    <source>
        <strain evidence="2">Cupriavidus taiwanensis STM 8556</strain>
    </source>
</reference>
<dbReference type="AlphaFoldDB" id="A0A976ASZ3"/>
<feature type="region of interest" description="Disordered" evidence="1">
    <location>
        <begin position="40"/>
        <end position="63"/>
    </location>
</feature>